<dbReference type="InterPro" id="IPR051681">
    <property type="entry name" value="Ser/Thr_Kinases-Pseudokinases"/>
</dbReference>
<evidence type="ECO:0000256" key="1">
    <source>
        <dbReference type="ARBA" id="ARBA00022527"/>
    </source>
</evidence>
<evidence type="ECO:0000256" key="2">
    <source>
        <dbReference type="ARBA" id="ARBA00022679"/>
    </source>
</evidence>
<gene>
    <name evidence="9" type="ORF">GUITHDRAFT_63066</name>
</gene>
<keyword evidence="3 6" id="KW-0547">Nucleotide-binding</keyword>
<dbReference type="GO" id="GO:0005524">
    <property type="term" value="F:ATP binding"/>
    <property type="evidence" value="ECO:0007669"/>
    <property type="project" value="UniProtKB-UniRule"/>
</dbReference>
<dbReference type="PROSITE" id="PS50011">
    <property type="entry name" value="PROTEIN_KINASE_DOM"/>
    <property type="match status" value="1"/>
</dbReference>
<dbReference type="Pfam" id="PF07714">
    <property type="entry name" value="PK_Tyr_Ser-Thr"/>
    <property type="match status" value="1"/>
</dbReference>
<dbReference type="InterPro" id="IPR008271">
    <property type="entry name" value="Ser/Thr_kinase_AS"/>
</dbReference>
<dbReference type="Proteomes" id="UP000011087">
    <property type="component" value="Unassembled WGS sequence"/>
</dbReference>
<dbReference type="InterPro" id="IPR000719">
    <property type="entry name" value="Prot_kinase_dom"/>
</dbReference>
<comment type="similarity">
    <text evidence="7">Belongs to the protein kinase superfamily.</text>
</comment>
<dbReference type="InterPro" id="IPR001245">
    <property type="entry name" value="Ser-Thr/Tyr_kinase_cat_dom"/>
</dbReference>
<dbReference type="PROSITE" id="PS00107">
    <property type="entry name" value="PROTEIN_KINASE_ATP"/>
    <property type="match status" value="1"/>
</dbReference>
<name>L1K383_GUITC</name>
<dbReference type="OMA" id="RFRNINI"/>
<dbReference type="AlphaFoldDB" id="L1K383"/>
<dbReference type="InterPro" id="IPR011009">
    <property type="entry name" value="Kinase-like_dom_sf"/>
</dbReference>
<dbReference type="RefSeq" id="XP_005842032.1">
    <property type="nucleotide sequence ID" value="XM_005841975.1"/>
</dbReference>
<reference evidence="11" key="2">
    <citation type="submission" date="2012-11" db="EMBL/GenBank/DDBJ databases">
        <authorList>
            <person name="Kuo A."/>
            <person name="Curtis B.A."/>
            <person name="Tanifuji G."/>
            <person name="Burki F."/>
            <person name="Gruber A."/>
            <person name="Irimia M."/>
            <person name="Maruyama S."/>
            <person name="Arias M.C."/>
            <person name="Ball S.G."/>
            <person name="Gile G.H."/>
            <person name="Hirakawa Y."/>
            <person name="Hopkins J.F."/>
            <person name="Rensing S.A."/>
            <person name="Schmutz J."/>
            <person name="Symeonidi A."/>
            <person name="Elias M."/>
            <person name="Eveleigh R.J."/>
            <person name="Herman E.K."/>
            <person name="Klute M.J."/>
            <person name="Nakayama T."/>
            <person name="Obornik M."/>
            <person name="Reyes-Prieto A."/>
            <person name="Armbrust E.V."/>
            <person name="Aves S.J."/>
            <person name="Beiko R.G."/>
            <person name="Coutinho P."/>
            <person name="Dacks J.B."/>
            <person name="Durnford D.G."/>
            <person name="Fast N.M."/>
            <person name="Green B.R."/>
            <person name="Grisdale C."/>
            <person name="Hempe F."/>
            <person name="Henrissat B."/>
            <person name="Hoppner M.P."/>
            <person name="Ishida K.-I."/>
            <person name="Kim E."/>
            <person name="Koreny L."/>
            <person name="Kroth P.G."/>
            <person name="Liu Y."/>
            <person name="Malik S.-B."/>
            <person name="Maier U.G."/>
            <person name="McRose D."/>
            <person name="Mock T."/>
            <person name="Neilson J.A."/>
            <person name="Onodera N.T."/>
            <person name="Poole A.M."/>
            <person name="Pritham E.J."/>
            <person name="Richards T.A."/>
            <person name="Rocap G."/>
            <person name="Roy S.W."/>
            <person name="Sarai C."/>
            <person name="Schaack S."/>
            <person name="Shirato S."/>
            <person name="Slamovits C.H."/>
            <person name="Spencer D.F."/>
            <person name="Suzuki S."/>
            <person name="Worden A.Z."/>
            <person name="Zauner S."/>
            <person name="Barry K."/>
            <person name="Bell C."/>
            <person name="Bharti A.K."/>
            <person name="Crow J.A."/>
            <person name="Grimwood J."/>
            <person name="Kramer R."/>
            <person name="Lindquist E."/>
            <person name="Lucas S."/>
            <person name="Salamov A."/>
            <person name="McFadden G.I."/>
            <person name="Lane C.E."/>
            <person name="Keeling P.J."/>
            <person name="Gray M.W."/>
            <person name="Grigoriev I.V."/>
            <person name="Archibald J.M."/>
        </authorList>
    </citation>
    <scope>NUCLEOTIDE SEQUENCE</scope>
    <source>
        <strain evidence="11">CCMP2712</strain>
    </source>
</reference>
<keyword evidence="2" id="KW-0808">Transferase</keyword>
<evidence type="ECO:0000256" key="5">
    <source>
        <dbReference type="ARBA" id="ARBA00022840"/>
    </source>
</evidence>
<dbReference type="Gene3D" id="1.10.510.10">
    <property type="entry name" value="Transferase(Phosphotransferase) domain 1"/>
    <property type="match status" value="1"/>
</dbReference>
<dbReference type="PROSITE" id="PS00108">
    <property type="entry name" value="PROTEIN_KINASE_ST"/>
    <property type="match status" value="1"/>
</dbReference>
<keyword evidence="11" id="KW-1185">Reference proteome</keyword>
<dbReference type="EnsemblProtists" id="EKX55052">
    <property type="protein sequence ID" value="EKX55052"/>
    <property type="gene ID" value="GUITHDRAFT_63066"/>
</dbReference>
<dbReference type="eggNOG" id="KOG0192">
    <property type="taxonomic scope" value="Eukaryota"/>
</dbReference>
<dbReference type="PANTHER" id="PTHR44329:SF288">
    <property type="entry name" value="MITOGEN-ACTIVATED PROTEIN KINASE KINASE KINASE 20"/>
    <property type="match status" value="1"/>
</dbReference>
<dbReference type="PRINTS" id="PR00109">
    <property type="entry name" value="TYRKINASE"/>
</dbReference>
<evidence type="ECO:0000259" key="8">
    <source>
        <dbReference type="PROSITE" id="PS50011"/>
    </source>
</evidence>
<organism evidence="9">
    <name type="scientific">Guillardia theta (strain CCMP2712)</name>
    <name type="common">Cryptophyte</name>
    <dbReference type="NCBI Taxonomy" id="905079"/>
    <lineage>
        <taxon>Eukaryota</taxon>
        <taxon>Cryptophyceae</taxon>
        <taxon>Pyrenomonadales</taxon>
        <taxon>Geminigeraceae</taxon>
        <taxon>Guillardia</taxon>
    </lineage>
</organism>
<dbReference type="PIRSF" id="PIRSF000654">
    <property type="entry name" value="Integrin-linked_kinase"/>
    <property type="match status" value="1"/>
</dbReference>
<feature type="domain" description="Protein kinase" evidence="8">
    <location>
        <begin position="18"/>
        <end position="266"/>
    </location>
</feature>
<dbReference type="OrthoDB" id="4062651at2759"/>
<evidence type="ECO:0000256" key="7">
    <source>
        <dbReference type="RuleBase" id="RU000304"/>
    </source>
</evidence>
<dbReference type="GO" id="GO:0004674">
    <property type="term" value="F:protein serine/threonine kinase activity"/>
    <property type="evidence" value="ECO:0007669"/>
    <property type="project" value="UniProtKB-KW"/>
</dbReference>
<dbReference type="PANTHER" id="PTHR44329">
    <property type="entry name" value="SERINE/THREONINE-PROTEIN KINASE TNNI3K-RELATED"/>
    <property type="match status" value="1"/>
</dbReference>
<reference evidence="10" key="3">
    <citation type="submission" date="2015-06" db="UniProtKB">
        <authorList>
            <consortium name="EnsemblProtists"/>
        </authorList>
    </citation>
    <scope>IDENTIFICATION</scope>
</reference>
<evidence type="ECO:0000313" key="10">
    <source>
        <dbReference type="EnsemblProtists" id="EKX55052"/>
    </source>
</evidence>
<sequence length="273" mass="30714">MTHSDAFWTIRKDELVFDSPPLVLGKGSYGVVIRASFRGSYVAVKRVLPSRMYNNFIKEMRVISRLRHPCITTVIGAVKDKKEPLLVMELMENGSLYELLRNETVELQGDLILPMLCDVTQGIHFLHAANPPIIHGDIKSHNVLVDSRFRAKIADFGLSTKKSGPCGTPLWMAPELLRGGSNSLASDVYALGILLAEVYSRQDPFLNEDVRQVLRQVADLEREEEKRPEIPADCPSQMAVLMRNCWNKLPESRPSISEIDRRLQAMDSKAADL</sequence>
<dbReference type="SUPFAM" id="SSF56112">
    <property type="entry name" value="Protein kinase-like (PK-like)"/>
    <property type="match status" value="1"/>
</dbReference>
<dbReference type="PaxDb" id="55529-EKX55052"/>
<dbReference type="STRING" id="905079.L1K383"/>
<evidence type="ECO:0000256" key="4">
    <source>
        <dbReference type="ARBA" id="ARBA00022777"/>
    </source>
</evidence>
<keyword evidence="5 6" id="KW-0067">ATP-binding</keyword>
<keyword evidence="1 7" id="KW-0723">Serine/threonine-protein kinase</keyword>
<dbReference type="GeneID" id="17311550"/>
<evidence type="ECO:0000313" key="9">
    <source>
        <dbReference type="EMBL" id="EKX55052.1"/>
    </source>
</evidence>
<feature type="non-terminal residue" evidence="9">
    <location>
        <position position="273"/>
    </location>
</feature>
<feature type="binding site" evidence="6">
    <location>
        <position position="45"/>
    </location>
    <ligand>
        <name>ATP</name>
        <dbReference type="ChEBI" id="CHEBI:30616"/>
    </ligand>
</feature>
<dbReference type="SMART" id="SM00220">
    <property type="entry name" value="S_TKc"/>
    <property type="match status" value="1"/>
</dbReference>
<evidence type="ECO:0000256" key="3">
    <source>
        <dbReference type="ARBA" id="ARBA00022741"/>
    </source>
</evidence>
<dbReference type="CDD" id="cd13999">
    <property type="entry name" value="STKc_MAP3K-like"/>
    <property type="match status" value="1"/>
</dbReference>
<dbReference type="KEGG" id="gtt:GUITHDRAFT_63066"/>
<dbReference type="HOGENOM" id="CLU_000288_7_35_1"/>
<protein>
    <recommendedName>
        <fullName evidence="8">Protein kinase domain-containing protein</fullName>
    </recommendedName>
</protein>
<reference evidence="9 11" key="1">
    <citation type="journal article" date="2012" name="Nature">
        <title>Algal genomes reveal evolutionary mosaicism and the fate of nucleomorphs.</title>
        <authorList>
            <consortium name="DOE Joint Genome Institute"/>
            <person name="Curtis B.A."/>
            <person name="Tanifuji G."/>
            <person name="Burki F."/>
            <person name="Gruber A."/>
            <person name="Irimia M."/>
            <person name="Maruyama S."/>
            <person name="Arias M.C."/>
            <person name="Ball S.G."/>
            <person name="Gile G.H."/>
            <person name="Hirakawa Y."/>
            <person name="Hopkins J.F."/>
            <person name="Kuo A."/>
            <person name="Rensing S.A."/>
            <person name="Schmutz J."/>
            <person name="Symeonidi A."/>
            <person name="Elias M."/>
            <person name="Eveleigh R.J."/>
            <person name="Herman E.K."/>
            <person name="Klute M.J."/>
            <person name="Nakayama T."/>
            <person name="Obornik M."/>
            <person name="Reyes-Prieto A."/>
            <person name="Armbrust E.V."/>
            <person name="Aves S.J."/>
            <person name="Beiko R.G."/>
            <person name="Coutinho P."/>
            <person name="Dacks J.B."/>
            <person name="Durnford D.G."/>
            <person name="Fast N.M."/>
            <person name="Green B.R."/>
            <person name="Grisdale C.J."/>
            <person name="Hempel F."/>
            <person name="Henrissat B."/>
            <person name="Hoppner M.P."/>
            <person name="Ishida K."/>
            <person name="Kim E."/>
            <person name="Koreny L."/>
            <person name="Kroth P.G."/>
            <person name="Liu Y."/>
            <person name="Malik S.B."/>
            <person name="Maier U.G."/>
            <person name="McRose D."/>
            <person name="Mock T."/>
            <person name="Neilson J.A."/>
            <person name="Onodera N.T."/>
            <person name="Poole A.M."/>
            <person name="Pritham E.J."/>
            <person name="Richards T.A."/>
            <person name="Rocap G."/>
            <person name="Roy S.W."/>
            <person name="Sarai C."/>
            <person name="Schaack S."/>
            <person name="Shirato S."/>
            <person name="Slamovits C.H."/>
            <person name="Spencer D.F."/>
            <person name="Suzuki S."/>
            <person name="Worden A.Z."/>
            <person name="Zauner S."/>
            <person name="Barry K."/>
            <person name="Bell C."/>
            <person name="Bharti A.K."/>
            <person name="Crow J.A."/>
            <person name="Grimwood J."/>
            <person name="Kramer R."/>
            <person name="Lindquist E."/>
            <person name="Lucas S."/>
            <person name="Salamov A."/>
            <person name="McFadden G.I."/>
            <person name="Lane C.E."/>
            <person name="Keeling P.J."/>
            <person name="Gray M.W."/>
            <person name="Grigoriev I.V."/>
            <person name="Archibald J.M."/>
        </authorList>
    </citation>
    <scope>NUCLEOTIDE SEQUENCE</scope>
    <source>
        <strain evidence="9 11">CCMP2712</strain>
    </source>
</reference>
<dbReference type="InterPro" id="IPR017441">
    <property type="entry name" value="Protein_kinase_ATP_BS"/>
</dbReference>
<keyword evidence="4" id="KW-0418">Kinase</keyword>
<accession>L1K383</accession>
<dbReference type="EMBL" id="JH992966">
    <property type="protein sequence ID" value="EKX55052.1"/>
    <property type="molecule type" value="Genomic_DNA"/>
</dbReference>
<proteinExistence type="inferred from homology"/>
<evidence type="ECO:0000313" key="11">
    <source>
        <dbReference type="Proteomes" id="UP000011087"/>
    </source>
</evidence>
<evidence type="ECO:0000256" key="6">
    <source>
        <dbReference type="PROSITE-ProRule" id="PRU10141"/>
    </source>
</evidence>